<reference evidence="1" key="1">
    <citation type="submission" date="2021-05" db="EMBL/GenBank/DDBJ databases">
        <authorList>
            <person name="Pan Q."/>
            <person name="Jouanno E."/>
            <person name="Zahm M."/>
            <person name="Klopp C."/>
            <person name="Cabau C."/>
            <person name="Louis A."/>
            <person name="Berthelot C."/>
            <person name="Parey E."/>
            <person name="Roest Crollius H."/>
            <person name="Montfort J."/>
            <person name="Robinson-Rechavi M."/>
            <person name="Bouchez O."/>
            <person name="Lampietro C."/>
            <person name="Lopez Roques C."/>
            <person name="Donnadieu C."/>
            <person name="Postlethwait J."/>
            <person name="Bobe J."/>
            <person name="Dillon D."/>
            <person name="Chandos A."/>
            <person name="von Hippel F."/>
            <person name="Guiguen Y."/>
        </authorList>
    </citation>
    <scope>NUCLEOTIDE SEQUENCE</scope>
    <source>
        <strain evidence="1">YG-Jan2019</strain>
    </source>
</reference>
<accession>A0ACC2HET4</accession>
<evidence type="ECO:0000313" key="2">
    <source>
        <dbReference type="Proteomes" id="UP001157502"/>
    </source>
</evidence>
<evidence type="ECO:0000313" key="1">
    <source>
        <dbReference type="EMBL" id="KAJ8014501.1"/>
    </source>
</evidence>
<name>A0ACC2HET4_DALPE</name>
<protein>
    <submittedName>
        <fullName evidence="1">Uncharacterized protein</fullName>
    </submittedName>
</protein>
<sequence>MVDTATLQLTQRFDEPGIHTLRSLEKVLISGEMDDVIKSYPELDQGALKVQLVMLKSTYQYSNCGDVVDLLKTMVPEVRSLLNK</sequence>
<keyword evidence="2" id="KW-1185">Reference proteome</keyword>
<dbReference type="Proteomes" id="UP001157502">
    <property type="component" value="Chromosome 3"/>
</dbReference>
<dbReference type="EMBL" id="CM055730">
    <property type="protein sequence ID" value="KAJ8014501.1"/>
    <property type="molecule type" value="Genomic_DNA"/>
</dbReference>
<organism evidence="1 2">
    <name type="scientific">Dallia pectoralis</name>
    <name type="common">Alaska blackfish</name>
    <dbReference type="NCBI Taxonomy" id="75939"/>
    <lineage>
        <taxon>Eukaryota</taxon>
        <taxon>Metazoa</taxon>
        <taxon>Chordata</taxon>
        <taxon>Craniata</taxon>
        <taxon>Vertebrata</taxon>
        <taxon>Euteleostomi</taxon>
        <taxon>Actinopterygii</taxon>
        <taxon>Neopterygii</taxon>
        <taxon>Teleostei</taxon>
        <taxon>Protacanthopterygii</taxon>
        <taxon>Esociformes</taxon>
        <taxon>Umbridae</taxon>
        <taxon>Dallia</taxon>
    </lineage>
</organism>
<proteinExistence type="predicted"/>
<comment type="caution">
    <text evidence="1">The sequence shown here is derived from an EMBL/GenBank/DDBJ whole genome shotgun (WGS) entry which is preliminary data.</text>
</comment>
<gene>
    <name evidence="1" type="ORF">DPEC_G00040880</name>
</gene>